<dbReference type="InterPro" id="IPR051783">
    <property type="entry name" value="NAD(P)-dependent_oxidoreduct"/>
</dbReference>
<evidence type="ECO:0000313" key="2">
    <source>
        <dbReference type="EMBL" id="PIW18414.1"/>
    </source>
</evidence>
<dbReference type="InterPro" id="IPR036291">
    <property type="entry name" value="NAD(P)-bd_dom_sf"/>
</dbReference>
<gene>
    <name evidence="2" type="ORF">COW36_03745</name>
</gene>
<dbReference type="PANTHER" id="PTHR48079">
    <property type="entry name" value="PROTEIN YEEZ"/>
    <property type="match status" value="1"/>
</dbReference>
<dbReference type="Gene3D" id="3.40.50.720">
    <property type="entry name" value="NAD(P)-binding Rossmann-like Domain"/>
    <property type="match status" value="1"/>
</dbReference>
<dbReference type="GO" id="GO:0004029">
    <property type="term" value="F:aldehyde dehydrogenase (NAD+) activity"/>
    <property type="evidence" value="ECO:0007669"/>
    <property type="project" value="TreeGrafter"/>
</dbReference>
<feature type="domain" description="NAD-dependent epimerase/dehydratase" evidence="1">
    <location>
        <begin position="6"/>
        <end position="113"/>
    </location>
</feature>
<dbReference type="GO" id="GO:0005737">
    <property type="term" value="C:cytoplasm"/>
    <property type="evidence" value="ECO:0007669"/>
    <property type="project" value="TreeGrafter"/>
</dbReference>
<dbReference type="AlphaFoldDB" id="A0A2M7G983"/>
<reference evidence="2 3" key="1">
    <citation type="submission" date="2017-09" db="EMBL/GenBank/DDBJ databases">
        <title>Depth-based differentiation of microbial function through sediment-hosted aquifers and enrichment of novel symbionts in the deep terrestrial subsurface.</title>
        <authorList>
            <person name="Probst A.J."/>
            <person name="Ladd B."/>
            <person name="Jarett J.K."/>
            <person name="Geller-Mcgrath D.E."/>
            <person name="Sieber C.M."/>
            <person name="Emerson J.B."/>
            <person name="Anantharaman K."/>
            <person name="Thomas B.C."/>
            <person name="Malmstrom R."/>
            <person name="Stieglmeier M."/>
            <person name="Klingl A."/>
            <person name="Woyke T."/>
            <person name="Ryan C.M."/>
            <person name="Banfield J.F."/>
        </authorList>
    </citation>
    <scope>NUCLEOTIDE SEQUENCE [LARGE SCALE GENOMIC DNA]</scope>
    <source>
        <strain evidence="2">CG17_big_fil_post_rev_8_21_14_2_50_48_46</strain>
    </source>
</reference>
<dbReference type="SUPFAM" id="SSF51735">
    <property type="entry name" value="NAD(P)-binding Rossmann-fold domains"/>
    <property type="match status" value="1"/>
</dbReference>
<protein>
    <submittedName>
        <fullName evidence="2">NmrA family protein</fullName>
    </submittedName>
</protein>
<dbReference type="EMBL" id="PFFQ01000012">
    <property type="protein sequence ID" value="PIW18414.1"/>
    <property type="molecule type" value="Genomic_DNA"/>
</dbReference>
<evidence type="ECO:0000259" key="1">
    <source>
        <dbReference type="Pfam" id="PF01370"/>
    </source>
</evidence>
<organism evidence="2 3">
    <name type="scientific">bacterium (Candidatus Blackallbacteria) CG17_big_fil_post_rev_8_21_14_2_50_48_46</name>
    <dbReference type="NCBI Taxonomy" id="2014261"/>
    <lineage>
        <taxon>Bacteria</taxon>
        <taxon>Candidatus Blackallbacteria</taxon>
    </lineage>
</organism>
<name>A0A2M7G983_9BACT</name>
<evidence type="ECO:0000313" key="3">
    <source>
        <dbReference type="Proteomes" id="UP000231019"/>
    </source>
</evidence>
<dbReference type="PANTHER" id="PTHR48079:SF6">
    <property type="entry name" value="NAD(P)-BINDING DOMAIN-CONTAINING PROTEIN-RELATED"/>
    <property type="match status" value="1"/>
</dbReference>
<proteinExistence type="predicted"/>
<dbReference type="InterPro" id="IPR001509">
    <property type="entry name" value="Epimerase_deHydtase"/>
</dbReference>
<comment type="caution">
    <text evidence="2">The sequence shown here is derived from an EMBL/GenBank/DDBJ whole genome shotgun (WGS) entry which is preliminary data.</text>
</comment>
<dbReference type="Proteomes" id="UP000231019">
    <property type="component" value="Unassembled WGS sequence"/>
</dbReference>
<dbReference type="Pfam" id="PF01370">
    <property type="entry name" value="Epimerase"/>
    <property type="match status" value="1"/>
</dbReference>
<sequence>MKRPKVAVTGASGYIGSQLIARLLPEYDIIALSRSPIQEEPGLEWRYCDLFSLIQAEDGLKGADFAFYLVHSMLPSAHLTQGHFSDMDLILADNFARACASHGVQQIIYLGGIIPPGAELSEHLRSRLEVEECLSGRQIPLTSIRASIIVGARGSSFQILEKMVKRLPVILCPPWTLSQTQPIALQDMIELLAACLGRPACFHQKFDVGGPDIMSYMSLIQTTAEVMGLKRLILQVPWMSMRLSRWWLSEITRSPHELVNPLVESLKHPMVAQDLRLQEQLGIKGLPFREAVQKALIAQKQTPYKPLKTHSRFTQSLQFQDEIYPKDLKVVRSVQRLPLPQGRNALWMAEKYTIWLPRFLRLLVQVNVDENRICSFCMRGLRQPLLVLKFSPERSSLNRPLFYITGGILVSKRKGLMRGRLEFREVLKGKTIIAAIHDFSPSLPWFIYNWTQALVHLWVMEGFRRYLDSLDVL</sequence>
<accession>A0A2M7G983</accession>